<gene>
    <name evidence="2" type="ORF">CEXT_335131</name>
</gene>
<accession>A0AAV4P685</accession>
<feature type="region of interest" description="Disordered" evidence="1">
    <location>
        <begin position="45"/>
        <end position="82"/>
    </location>
</feature>
<evidence type="ECO:0000256" key="1">
    <source>
        <dbReference type="SAM" id="MobiDB-lite"/>
    </source>
</evidence>
<evidence type="ECO:0000313" key="3">
    <source>
        <dbReference type="Proteomes" id="UP001054945"/>
    </source>
</evidence>
<name>A0AAV4P685_CAEEX</name>
<organism evidence="2 3">
    <name type="scientific">Caerostris extrusa</name>
    <name type="common">Bark spider</name>
    <name type="synonym">Caerostris bankana</name>
    <dbReference type="NCBI Taxonomy" id="172846"/>
    <lineage>
        <taxon>Eukaryota</taxon>
        <taxon>Metazoa</taxon>
        <taxon>Ecdysozoa</taxon>
        <taxon>Arthropoda</taxon>
        <taxon>Chelicerata</taxon>
        <taxon>Arachnida</taxon>
        <taxon>Araneae</taxon>
        <taxon>Araneomorphae</taxon>
        <taxon>Entelegynae</taxon>
        <taxon>Araneoidea</taxon>
        <taxon>Araneidae</taxon>
        <taxon>Caerostris</taxon>
    </lineage>
</organism>
<reference evidence="2 3" key="1">
    <citation type="submission" date="2021-06" db="EMBL/GenBank/DDBJ databases">
        <title>Caerostris extrusa draft genome.</title>
        <authorList>
            <person name="Kono N."/>
            <person name="Arakawa K."/>
        </authorList>
    </citation>
    <scope>NUCLEOTIDE SEQUENCE [LARGE SCALE GENOMIC DNA]</scope>
</reference>
<protein>
    <submittedName>
        <fullName evidence="2">Uncharacterized protein</fullName>
    </submittedName>
</protein>
<feature type="compositionally biased region" description="Polar residues" evidence="1">
    <location>
        <begin position="45"/>
        <end position="58"/>
    </location>
</feature>
<keyword evidence="3" id="KW-1185">Reference proteome</keyword>
<sequence>MHDPFTGIANNFKYYAYWAARLFRPLLGPAAPAASPPFFVDSARRTVTQDGDSQTSAPDRQGRRSPMSLLSALGSDPSFPEP</sequence>
<dbReference type="EMBL" id="BPLR01004026">
    <property type="protein sequence ID" value="GIX91439.1"/>
    <property type="molecule type" value="Genomic_DNA"/>
</dbReference>
<dbReference type="AlphaFoldDB" id="A0AAV4P685"/>
<dbReference type="Proteomes" id="UP001054945">
    <property type="component" value="Unassembled WGS sequence"/>
</dbReference>
<evidence type="ECO:0000313" key="2">
    <source>
        <dbReference type="EMBL" id="GIX91439.1"/>
    </source>
</evidence>
<comment type="caution">
    <text evidence="2">The sequence shown here is derived from an EMBL/GenBank/DDBJ whole genome shotgun (WGS) entry which is preliminary data.</text>
</comment>
<proteinExistence type="predicted"/>